<evidence type="ECO:0000313" key="4">
    <source>
        <dbReference type="EMBL" id="MBN4066787.1"/>
    </source>
</evidence>
<dbReference type="InterPro" id="IPR050708">
    <property type="entry name" value="T6SS_VgrG/RHS"/>
</dbReference>
<keyword evidence="1" id="KW-0677">Repeat</keyword>
<dbReference type="Gene3D" id="2.180.10.10">
    <property type="entry name" value="RHS repeat-associated core"/>
    <property type="match status" value="4"/>
</dbReference>
<accession>A0ABS3AUY4</accession>
<comment type="caution">
    <text evidence="4">The sequence shown here is derived from an EMBL/GenBank/DDBJ whole genome shotgun (WGS) entry which is preliminary data.</text>
</comment>
<sequence length="1843" mass="209081">MYKTENPPAKTVSSFFISFTTLLFFLFAATLYAEAPPEMLFKHEAFLGSLPSTYVHNVNVIRGTYSDSVVDCTIPGPEPIPLHRTYETTFLSDIESPPSGIPDWTGTSTQLYYGPRYQDRPSHTLLSVPITTGASFCFFESGSPKHDRQPFVPISSGITNCSSEELSAKTNLLNQQVSFSRGKDVIFITSGDGTKKVFVKHLTKTNYYPLVEETRPSGNKVHYEYDNKNRIARISTTNATNSRTFGWVKFHFTTGQPTIFEMSDGRKIETIVESPKRKIPRVRAIIPPESPSEQYLYDDDYYKQGGYTRFLRRVDNPDGRYLLIDYEFGRKNPSSYGRVQELKAPVGKDASPITLYRFSYDVAIRKERHYRLFNGGRTSVDDALGRRTVYVYDHRKFITAIERLARDSNGSYKVAKKERFFWSEGNPIQRGRLTSYVIEDGNGNIAACRTFSYDARGNVLKETLWGRLTGDNNHPIVLNNEGIPIDNGVERYEKVFRYSDDGFNNMLSAHDGNKATHYVYKPGTNLVTKTLFYESNNIRLRTFYEYDNDAMLTKTVHDDGNTPDPANLAGVTQHHITLITPCKEMAGMGKPTVVEQRAIDTATGANILVSKIVNHYSPQHRVIREDHYDANNVLRYSIHRTYDSFGHIVMETDPYGNTKRFRYDANANKIEEHGPLPGHHARYCYDFANRLTKKEEIVPNASTLVEEYDYDYMGNRTAITDTSKNTSHTIYDDFNRPITVIKPPVVNVDGHVYRPTIHRGYDLFDRISSERDERGFVTKTEYNLRGQPTRIDRPDGTVELFRYHPNGDLRKQKASDDTYTEYFYDYLSRVTETRTYHPNKQLLHTKHASYSAFHKTSITDANGNSTHFEYDHAGREKAVTTKTGKKTFHYDALGNMTKELIWHGASADDWTATSMTYDLLGRVVEKRIEDKNNILQKEQYQYDPLGHKTASIIFPNNIAAATKIAYAPSGDILSTTDPLGNTSRFLLNYHYNNALGQQVLQRTAIDPQGTTAITTYDAIGRAVEIETKSATGTALAHRRSYYDAANNCVKEEEKIINNGDAVATLTNLFSYNSMNRIEIRTEAAGTALQRQTKYHYSVRGQLDMKTRPDGTHIHYQYHQEGMLATKRSSNDTLSYQYHYDKEKQLTQIDDLANKKKSRLWYDTAGNVEKEEIANGLTVTRKYDRANRPIILTLPNQTHIYWEYTGHGLKALSKANANGEILYKHTITARDLASLPLKEELAANTGIVERSWNPLGKTRDNTSPFFSEQLAYNAVGNVVTRAANDPIGNISAQYSYDLLHQLIQETGATPNSYQYDSMQNRTKKNGATYNKNIRNELLSDGAYQYIYDANGNIVQKQTGAQSIQYRYDPLNRLVEAEEEKNIKIVFSYDPFDRRTSKTTYQWKGEGWQEIAHLNFLYDGQKEIGATDSKGNIVELRLIDSTAPAETGATKVVELDGNPYAAINDYKGNITALVDLKTKKIAESYRYSAFGEERLYNTQQQQQKHSALANPWRFASKRTDDELQLVYFGKRYYSPSIGQWTTLDPQGDIDGSNLYTYVHNNPLSLSDPFGTFSISDAVKGFRRTLQIPKNIMGRFLQITGRNFVVAPHADKAIEATGSFLQGQGFNYTPVERSRTGVVGQGEISRYASIAYINGMLTSYSECIGSAEFVSTKHDNNDIHFYYLKTNGLQKDLGFALYNKAIGGNHEDVRGLVNLWRDRFSEMNPGGNIHHICMSLGCTITNLGLQQLTPDERQHMHILAIAPATIIEPKQAASVHNVIHRNDAIPITDPIGYAKARFTHPAHVQLVGKLSLHPLPFTSHSFNNPDYQQVIREKGEAFIRTYGEAK</sequence>
<dbReference type="NCBIfam" id="TIGR03696">
    <property type="entry name" value="Rhs_assc_core"/>
    <property type="match status" value="1"/>
</dbReference>
<dbReference type="Proteomes" id="UP000722121">
    <property type="component" value="Unassembled WGS sequence"/>
</dbReference>
<protein>
    <submittedName>
        <fullName evidence="4">RHS repeat protein</fullName>
    </submittedName>
</protein>
<dbReference type="InterPro" id="IPR022385">
    <property type="entry name" value="Rhs_assc_core"/>
</dbReference>
<keyword evidence="5" id="KW-1185">Reference proteome</keyword>
<proteinExistence type="predicted"/>
<dbReference type="Pfam" id="PF05593">
    <property type="entry name" value="RHS_repeat"/>
    <property type="match status" value="1"/>
</dbReference>
<name>A0ABS3AUY4_9BACT</name>
<dbReference type="EMBL" id="JAFITR010000024">
    <property type="protein sequence ID" value="MBN4066787.1"/>
    <property type="molecule type" value="Genomic_DNA"/>
</dbReference>
<evidence type="ECO:0000313" key="5">
    <source>
        <dbReference type="Proteomes" id="UP000722121"/>
    </source>
</evidence>
<organism evidence="4 5">
    <name type="scientific">Simkania negevensis</name>
    <dbReference type="NCBI Taxonomy" id="83561"/>
    <lineage>
        <taxon>Bacteria</taxon>
        <taxon>Pseudomonadati</taxon>
        <taxon>Chlamydiota</taxon>
        <taxon>Chlamydiia</taxon>
        <taxon>Parachlamydiales</taxon>
        <taxon>Simkaniaceae</taxon>
        <taxon>Simkania</taxon>
    </lineage>
</organism>
<keyword evidence="2" id="KW-0472">Membrane</keyword>
<feature type="transmembrane region" description="Helical" evidence="2">
    <location>
        <begin position="12"/>
        <end position="33"/>
    </location>
</feature>
<evidence type="ECO:0000259" key="3">
    <source>
        <dbReference type="Pfam" id="PF25023"/>
    </source>
</evidence>
<gene>
    <name evidence="4" type="ORF">JYU14_01740</name>
</gene>
<dbReference type="NCBIfam" id="TIGR01643">
    <property type="entry name" value="YD_repeat_2x"/>
    <property type="match status" value="1"/>
</dbReference>
<evidence type="ECO:0000256" key="1">
    <source>
        <dbReference type="ARBA" id="ARBA00022737"/>
    </source>
</evidence>
<dbReference type="InterPro" id="IPR056823">
    <property type="entry name" value="TEN-like_YD-shell"/>
</dbReference>
<dbReference type="PANTHER" id="PTHR32305:SF15">
    <property type="entry name" value="PROTEIN RHSA-RELATED"/>
    <property type="match status" value="1"/>
</dbReference>
<evidence type="ECO:0000256" key="2">
    <source>
        <dbReference type="SAM" id="Phobius"/>
    </source>
</evidence>
<keyword evidence="2" id="KW-1133">Transmembrane helix</keyword>
<dbReference type="InterPro" id="IPR006530">
    <property type="entry name" value="YD"/>
</dbReference>
<dbReference type="InterPro" id="IPR031325">
    <property type="entry name" value="RHS_repeat"/>
</dbReference>
<dbReference type="Pfam" id="PF25023">
    <property type="entry name" value="TEN_YD-shell"/>
    <property type="match status" value="1"/>
</dbReference>
<feature type="domain" description="Teneurin-like YD-shell" evidence="3">
    <location>
        <begin position="1265"/>
        <end position="1560"/>
    </location>
</feature>
<reference evidence="4 5" key="1">
    <citation type="submission" date="2021-02" db="EMBL/GenBank/DDBJ databases">
        <title>Activity-based single-cell genomes from oceanic crustal fluid captures similar information to metagenomic and metatranscriptomic surveys with orders of magnitude less sampling.</title>
        <authorList>
            <person name="D'Angelo T.S."/>
            <person name="Orcutt B.N."/>
        </authorList>
    </citation>
    <scope>NUCLEOTIDE SEQUENCE [LARGE SCALE GENOMIC DNA]</scope>
    <source>
        <strain evidence="4">AH-315-G07</strain>
    </source>
</reference>
<dbReference type="PANTHER" id="PTHR32305">
    <property type="match status" value="1"/>
</dbReference>
<keyword evidence="2" id="KW-0812">Transmembrane</keyword>